<evidence type="ECO:0000256" key="1">
    <source>
        <dbReference type="ARBA" id="ARBA00004606"/>
    </source>
</evidence>
<feature type="region of interest" description="Disordered" evidence="10">
    <location>
        <begin position="69"/>
        <end position="114"/>
    </location>
</feature>
<proteinExistence type="inferred from homology"/>
<evidence type="ECO:0000256" key="11">
    <source>
        <dbReference type="SAM" id="Phobius"/>
    </source>
</evidence>
<keyword evidence="5 11" id="KW-1133">Transmembrane helix</keyword>
<comment type="similarity">
    <text evidence="2">Belongs to the SKN1/KRE6 family.</text>
</comment>
<dbReference type="Pfam" id="PF03935">
    <property type="entry name" value="SKN1_KRE6_Sbg1"/>
    <property type="match status" value="1"/>
</dbReference>
<accession>A0A7S3PZN4</accession>
<keyword evidence="8" id="KW-0325">Glycoprotein</keyword>
<dbReference type="Gene3D" id="2.60.120.200">
    <property type="match status" value="1"/>
</dbReference>
<sequence>MITSLLITRSSRNKTGGLGVGVLRKIVAHLSCLIFLLLLSLNLSIDGIHSGTSPSSSIFASANWIDPDTPTSAHKTRPRRVPGVNPNQRPWKPPGKKLKSQNPTFAPSDYPTLDPTPNPTIAPTEEGVEWDDIYHLVMSDEFNVDGRQFQDGQDPKWTALDKNDYTNEALHYYTPDNVETSNGDLTITTEAKTKEFVGYNDTTGDRQMYTKYFQSAMMQTWNKFCFTGGIVEAEIELPGVMDKGGLWPAFWLLGNMARHTYVGSTNHVWPWSSNACTEKSRDSQKISGCKAQHYGLESKVGRGAPEIDIFEVQTGTINANEGIFKEISVGQPFMSASYQVAPGRANNRPGGGWWPGPGQWYEGLRGGTNTSLNILFYGNYNHFRGDSEEKDYWSDAISFNHQLDERHFSQKFKYRLEWGLPDEDEGTDGYIRWYVNDEFVVDMNGTGIVDAGLGSTISTEPMYLIMNTAVSSQWGFPAKCPGNCPCKKYDCNSKHYGDICGFQPGFCDMMTNTTDLPKYKVNYVRVYQDAKNSKQKVGCSTPERPSSKYIQSHMDQYKTRDDDRPLKHVLRGKGACILLESVSESDSKAKSGSESRSLRESCGGPKRGECSALKTCVCHTGWTGPHCLVPDGFNSIDYERRETVEDLGFTPPKVENLYIWRSLLVIALTVMLSACLRRQLDEMTPVEVVGKNIDDTSVIGLR</sequence>
<evidence type="ECO:0000256" key="7">
    <source>
        <dbReference type="ARBA" id="ARBA00023157"/>
    </source>
</evidence>
<protein>
    <recommendedName>
        <fullName evidence="12">GH16 domain-containing protein</fullName>
    </recommendedName>
</protein>
<dbReference type="GO" id="GO:0071555">
    <property type="term" value="P:cell wall organization"/>
    <property type="evidence" value="ECO:0007669"/>
    <property type="project" value="UniProtKB-KW"/>
</dbReference>
<dbReference type="InterPro" id="IPR000742">
    <property type="entry name" value="EGF"/>
</dbReference>
<dbReference type="AlphaFoldDB" id="A0A7S3PZN4"/>
<feature type="domain" description="GH16" evidence="12">
    <location>
        <begin position="111"/>
        <end position="532"/>
    </location>
</feature>
<evidence type="ECO:0000259" key="12">
    <source>
        <dbReference type="PROSITE" id="PS51762"/>
    </source>
</evidence>
<keyword evidence="6 11" id="KW-0472">Membrane</keyword>
<evidence type="ECO:0000256" key="6">
    <source>
        <dbReference type="ARBA" id="ARBA00023136"/>
    </source>
</evidence>
<evidence type="ECO:0000256" key="5">
    <source>
        <dbReference type="ARBA" id="ARBA00022989"/>
    </source>
</evidence>
<dbReference type="PROSITE" id="PS01186">
    <property type="entry name" value="EGF_2"/>
    <property type="match status" value="1"/>
</dbReference>
<dbReference type="GO" id="GO:0006078">
    <property type="term" value="P:(1-&gt;6)-beta-D-glucan biosynthetic process"/>
    <property type="evidence" value="ECO:0007669"/>
    <property type="project" value="TreeGrafter"/>
</dbReference>
<dbReference type="Gene3D" id="2.10.25.10">
    <property type="entry name" value="Laminin"/>
    <property type="match status" value="1"/>
</dbReference>
<keyword evidence="3 11" id="KW-0812">Transmembrane</keyword>
<organism evidence="13">
    <name type="scientific">Chaetoceros debilis</name>
    <dbReference type="NCBI Taxonomy" id="122233"/>
    <lineage>
        <taxon>Eukaryota</taxon>
        <taxon>Sar</taxon>
        <taxon>Stramenopiles</taxon>
        <taxon>Ochrophyta</taxon>
        <taxon>Bacillariophyta</taxon>
        <taxon>Coscinodiscophyceae</taxon>
        <taxon>Chaetocerotophycidae</taxon>
        <taxon>Chaetocerotales</taxon>
        <taxon>Chaetocerotaceae</taxon>
        <taxon>Chaetoceros</taxon>
    </lineage>
</organism>
<keyword evidence="4" id="KW-0735">Signal-anchor</keyword>
<dbReference type="PANTHER" id="PTHR31361:SF1">
    <property type="entry name" value="BETA-GLUCAN SYNTHESIS-ASSOCIATED PROTEIN KRE6-RELATED"/>
    <property type="match status" value="1"/>
</dbReference>
<keyword evidence="7" id="KW-1015">Disulfide bond</keyword>
<reference evidence="13" key="1">
    <citation type="submission" date="2021-01" db="EMBL/GenBank/DDBJ databases">
        <authorList>
            <person name="Corre E."/>
            <person name="Pelletier E."/>
            <person name="Niang G."/>
            <person name="Scheremetjew M."/>
            <person name="Finn R."/>
            <person name="Kale V."/>
            <person name="Holt S."/>
            <person name="Cochrane G."/>
            <person name="Meng A."/>
            <person name="Brown T."/>
            <person name="Cohen L."/>
        </authorList>
    </citation>
    <scope>NUCLEOTIDE SEQUENCE</scope>
    <source>
        <strain evidence="13">MM31A-1</strain>
    </source>
</reference>
<dbReference type="GO" id="GO:0005789">
    <property type="term" value="C:endoplasmic reticulum membrane"/>
    <property type="evidence" value="ECO:0007669"/>
    <property type="project" value="TreeGrafter"/>
</dbReference>
<dbReference type="InterPro" id="IPR013320">
    <property type="entry name" value="ConA-like_dom_sf"/>
</dbReference>
<evidence type="ECO:0000313" key="13">
    <source>
        <dbReference type="EMBL" id="CAE0460701.1"/>
    </source>
</evidence>
<evidence type="ECO:0000256" key="8">
    <source>
        <dbReference type="ARBA" id="ARBA00023180"/>
    </source>
</evidence>
<feature type="transmembrane region" description="Helical" evidence="11">
    <location>
        <begin position="658"/>
        <end position="676"/>
    </location>
</feature>
<name>A0A7S3PZN4_9STRA</name>
<keyword evidence="9" id="KW-0961">Cell wall biogenesis/degradation</keyword>
<dbReference type="InterPro" id="IPR000757">
    <property type="entry name" value="Beta-glucanase-like"/>
</dbReference>
<feature type="compositionally biased region" description="Basic and acidic residues" evidence="10">
    <location>
        <begin position="587"/>
        <end position="599"/>
    </location>
</feature>
<dbReference type="InterPro" id="IPR005629">
    <property type="entry name" value="Skn1/Kre6/Sbg1"/>
</dbReference>
<dbReference type="GO" id="GO:0015926">
    <property type="term" value="F:glucosidase activity"/>
    <property type="evidence" value="ECO:0007669"/>
    <property type="project" value="TreeGrafter"/>
</dbReference>
<evidence type="ECO:0000256" key="3">
    <source>
        <dbReference type="ARBA" id="ARBA00022692"/>
    </source>
</evidence>
<evidence type="ECO:0000256" key="9">
    <source>
        <dbReference type="ARBA" id="ARBA00023316"/>
    </source>
</evidence>
<dbReference type="GO" id="GO:0005886">
    <property type="term" value="C:plasma membrane"/>
    <property type="evidence" value="ECO:0007669"/>
    <property type="project" value="TreeGrafter"/>
</dbReference>
<dbReference type="PROSITE" id="PS51762">
    <property type="entry name" value="GH16_2"/>
    <property type="match status" value="1"/>
</dbReference>
<comment type="subcellular location">
    <subcellularLocation>
        <location evidence="1">Membrane</location>
        <topology evidence="1">Single-pass type II membrane protein</topology>
    </subcellularLocation>
</comment>
<evidence type="ECO:0000256" key="10">
    <source>
        <dbReference type="SAM" id="MobiDB-lite"/>
    </source>
</evidence>
<evidence type="ECO:0000256" key="2">
    <source>
        <dbReference type="ARBA" id="ARBA00010962"/>
    </source>
</evidence>
<gene>
    <name evidence="13" type="ORF">CDEB00056_LOCUS5542</name>
</gene>
<dbReference type="SUPFAM" id="SSF49899">
    <property type="entry name" value="Concanavalin A-like lectins/glucanases"/>
    <property type="match status" value="1"/>
</dbReference>
<dbReference type="EMBL" id="HBIO01007409">
    <property type="protein sequence ID" value="CAE0460701.1"/>
    <property type="molecule type" value="Transcribed_RNA"/>
</dbReference>
<dbReference type="PANTHER" id="PTHR31361">
    <property type="entry name" value="BETA-GLUCAN SYNTHESIS-ASSOCIATED PROTEIN KRE6-RELATED"/>
    <property type="match status" value="1"/>
</dbReference>
<feature type="region of interest" description="Disordered" evidence="10">
    <location>
        <begin position="587"/>
        <end position="606"/>
    </location>
</feature>
<evidence type="ECO:0000256" key="4">
    <source>
        <dbReference type="ARBA" id="ARBA00022968"/>
    </source>
</evidence>